<feature type="domain" description="RNA polymerase sigma-70 region 2" evidence="5">
    <location>
        <begin position="21"/>
        <end position="87"/>
    </location>
</feature>
<dbReference type="Gene3D" id="1.10.10.10">
    <property type="entry name" value="Winged helix-like DNA-binding domain superfamily/Winged helix DNA-binding domain"/>
    <property type="match status" value="1"/>
</dbReference>
<dbReference type="EMBL" id="CP003879">
    <property type="protein sequence ID" value="AFU68277.1"/>
    <property type="molecule type" value="Genomic_DNA"/>
</dbReference>
<dbReference type="eggNOG" id="COG1595">
    <property type="taxonomic scope" value="Bacteria"/>
</dbReference>
<dbReference type="Proteomes" id="UP000008514">
    <property type="component" value="Chromosome"/>
</dbReference>
<evidence type="ECO:0000256" key="1">
    <source>
        <dbReference type="ARBA" id="ARBA00010641"/>
    </source>
</evidence>
<feature type="domain" description="RNA polymerase sigma factor 70 region 4 type 2" evidence="6">
    <location>
        <begin position="114"/>
        <end position="161"/>
    </location>
</feature>
<dbReference type="InterPro" id="IPR007627">
    <property type="entry name" value="RNA_pol_sigma70_r2"/>
</dbReference>
<dbReference type="HOGENOM" id="CLU_047691_3_2_10"/>
<keyword evidence="3" id="KW-0731">Sigma factor</keyword>
<dbReference type="OrthoDB" id="1056775at2"/>
<sequence length="183" mass="21545">MELKKLIKRCKEQDISSQKLLYEMFSSVLFSISLKYSRNYAEAEDNLQDAFIQIFEKIHQFEHKGSFEGWLKRITVNICLQRYRSQKVFELVNEDALQADDAYIVDEDYSLSFLLNCIQNLPNRYRLVFNLYVLDGFSHNEIALKLKISEGTSKSNLSRAKDILRKKINAINEEGMYSYKIDN</sequence>
<evidence type="ECO:0000313" key="8">
    <source>
        <dbReference type="Proteomes" id="UP000008514"/>
    </source>
</evidence>
<accession>K4ICD5</accession>
<dbReference type="InterPro" id="IPR013325">
    <property type="entry name" value="RNA_pol_sigma_r2"/>
</dbReference>
<keyword evidence="4" id="KW-0804">Transcription</keyword>
<protein>
    <submittedName>
        <fullName evidence="7">RNA polymerase ECF-type sigma factor</fullName>
    </submittedName>
</protein>
<keyword evidence="2" id="KW-0805">Transcription regulation</keyword>
<comment type="similarity">
    <text evidence="1">Belongs to the sigma-70 factor family. ECF subfamily.</text>
</comment>
<name>K4ICD5_PSYTT</name>
<dbReference type="InterPro" id="IPR039425">
    <property type="entry name" value="RNA_pol_sigma-70-like"/>
</dbReference>
<dbReference type="InterPro" id="IPR013249">
    <property type="entry name" value="RNA_pol_sigma70_r4_t2"/>
</dbReference>
<reference evidence="7" key="1">
    <citation type="submission" date="2006-03" db="EMBL/GenBank/DDBJ databases">
        <authorList>
            <person name="Bowman J."/>
            <person name="Ferriera S."/>
            <person name="Johnson J."/>
            <person name="Kravitz S."/>
            <person name="Halpern A."/>
            <person name="Remington K."/>
            <person name="Beeson K."/>
            <person name="Tran B."/>
            <person name="Rogers Y.-H."/>
            <person name="Friedman R."/>
            <person name="Venter J.C."/>
        </authorList>
    </citation>
    <scope>NUCLEOTIDE SEQUENCE [LARGE SCALE GENOMIC DNA]</scope>
    <source>
        <strain evidence="7">ATCC 700755</strain>
    </source>
</reference>
<organism evidence="7 8">
    <name type="scientific">Psychroflexus torquis (strain ATCC 700755 / CIP 106069 / ACAM 623)</name>
    <dbReference type="NCBI Taxonomy" id="313595"/>
    <lineage>
        <taxon>Bacteria</taxon>
        <taxon>Pseudomonadati</taxon>
        <taxon>Bacteroidota</taxon>
        <taxon>Flavobacteriia</taxon>
        <taxon>Flavobacteriales</taxon>
        <taxon>Flavobacteriaceae</taxon>
        <taxon>Psychroflexus</taxon>
    </lineage>
</organism>
<dbReference type="KEGG" id="ptq:P700755_001344"/>
<dbReference type="NCBIfam" id="TIGR02937">
    <property type="entry name" value="sigma70-ECF"/>
    <property type="match status" value="1"/>
</dbReference>
<dbReference type="STRING" id="313595.P700755_001344"/>
<evidence type="ECO:0000256" key="2">
    <source>
        <dbReference type="ARBA" id="ARBA00023015"/>
    </source>
</evidence>
<dbReference type="GO" id="GO:0016987">
    <property type="term" value="F:sigma factor activity"/>
    <property type="evidence" value="ECO:0007669"/>
    <property type="project" value="UniProtKB-KW"/>
</dbReference>
<dbReference type="PANTHER" id="PTHR43133">
    <property type="entry name" value="RNA POLYMERASE ECF-TYPE SIGMA FACTO"/>
    <property type="match status" value="1"/>
</dbReference>
<dbReference type="Gene3D" id="1.10.1740.10">
    <property type="match status" value="1"/>
</dbReference>
<evidence type="ECO:0000259" key="5">
    <source>
        <dbReference type="Pfam" id="PF04542"/>
    </source>
</evidence>
<dbReference type="Pfam" id="PF08281">
    <property type="entry name" value="Sigma70_r4_2"/>
    <property type="match status" value="1"/>
</dbReference>
<dbReference type="GO" id="GO:0003677">
    <property type="term" value="F:DNA binding"/>
    <property type="evidence" value="ECO:0007669"/>
    <property type="project" value="InterPro"/>
</dbReference>
<evidence type="ECO:0000313" key="7">
    <source>
        <dbReference type="EMBL" id="AFU68277.1"/>
    </source>
</evidence>
<dbReference type="GO" id="GO:0006352">
    <property type="term" value="P:DNA-templated transcription initiation"/>
    <property type="evidence" value="ECO:0007669"/>
    <property type="project" value="InterPro"/>
</dbReference>
<keyword evidence="8" id="KW-1185">Reference proteome</keyword>
<evidence type="ECO:0000259" key="6">
    <source>
        <dbReference type="Pfam" id="PF08281"/>
    </source>
</evidence>
<dbReference type="AlphaFoldDB" id="K4ICD5"/>
<dbReference type="Pfam" id="PF04542">
    <property type="entry name" value="Sigma70_r2"/>
    <property type="match status" value="1"/>
</dbReference>
<reference evidence="7" key="2">
    <citation type="submission" date="2012-09" db="EMBL/GenBank/DDBJ databases">
        <title>The complete sequence of Psychroflexus torquis an extreme psychrophile from sea-ice that is stimulated by light.</title>
        <authorList>
            <person name="Feng S."/>
            <person name="Powell S.M."/>
            <person name="Bowman J.P."/>
        </authorList>
    </citation>
    <scope>NUCLEOTIDE SEQUENCE [LARGE SCALE GENOMIC DNA]</scope>
    <source>
        <strain evidence="7">ATCC 700755</strain>
    </source>
</reference>
<dbReference type="SUPFAM" id="SSF88946">
    <property type="entry name" value="Sigma2 domain of RNA polymerase sigma factors"/>
    <property type="match status" value="1"/>
</dbReference>
<evidence type="ECO:0000256" key="3">
    <source>
        <dbReference type="ARBA" id="ARBA00023082"/>
    </source>
</evidence>
<dbReference type="SUPFAM" id="SSF88659">
    <property type="entry name" value="Sigma3 and sigma4 domains of RNA polymerase sigma factors"/>
    <property type="match status" value="1"/>
</dbReference>
<dbReference type="RefSeq" id="WP_015023883.1">
    <property type="nucleotide sequence ID" value="NC_018721.1"/>
</dbReference>
<dbReference type="CDD" id="cd06171">
    <property type="entry name" value="Sigma70_r4"/>
    <property type="match status" value="1"/>
</dbReference>
<dbReference type="InterPro" id="IPR013324">
    <property type="entry name" value="RNA_pol_sigma_r3/r4-like"/>
</dbReference>
<dbReference type="InterPro" id="IPR014284">
    <property type="entry name" value="RNA_pol_sigma-70_dom"/>
</dbReference>
<dbReference type="InterPro" id="IPR036388">
    <property type="entry name" value="WH-like_DNA-bd_sf"/>
</dbReference>
<dbReference type="PANTHER" id="PTHR43133:SF46">
    <property type="entry name" value="RNA POLYMERASE SIGMA-70 FACTOR ECF SUBFAMILY"/>
    <property type="match status" value="1"/>
</dbReference>
<gene>
    <name evidence="7" type="ordered locus">P700755_001344</name>
</gene>
<proteinExistence type="inferred from homology"/>
<evidence type="ECO:0000256" key="4">
    <source>
        <dbReference type="ARBA" id="ARBA00023163"/>
    </source>
</evidence>